<reference evidence="2" key="2">
    <citation type="submission" date="2020-05" db="UniProtKB">
        <authorList>
            <consortium name="EnsemblMetazoa"/>
        </authorList>
    </citation>
    <scope>IDENTIFICATION</scope>
    <source>
        <strain evidence="2">IAEA</strain>
    </source>
</reference>
<keyword evidence="3" id="KW-1185">Reference proteome</keyword>
<evidence type="ECO:0000313" key="2">
    <source>
        <dbReference type="EnsemblMetazoa" id="GPPI003929-PA"/>
    </source>
</evidence>
<dbReference type="EnsemblMetazoa" id="GPPI003929-RA">
    <property type="protein sequence ID" value="GPPI003929-PA"/>
    <property type="gene ID" value="GPPI003929"/>
</dbReference>
<feature type="compositionally biased region" description="Polar residues" evidence="1">
    <location>
        <begin position="80"/>
        <end position="94"/>
    </location>
</feature>
<dbReference type="VEuPathDB" id="VectorBase:GPPI003929"/>
<accession>A0A1B0APH9</accession>
<feature type="region of interest" description="Disordered" evidence="1">
    <location>
        <begin position="75"/>
        <end position="94"/>
    </location>
</feature>
<name>A0A1B0APH9_9MUSC</name>
<reference evidence="3" key="1">
    <citation type="submission" date="2015-01" db="EMBL/GenBank/DDBJ databases">
        <authorList>
            <person name="Aksoy S."/>
            <person name="Warren W."/>
            <person name="Wilson R.K."/>
        </authorList>
    </citation>
    <scope>NUCLEOTIDE SEQUENCE [LARGE SCALE GENOMIC DNA]</scope>
    <source>
        <strain evidence="3">IAEA</strain>
    </source>
</reference>
<evidence type="ECO:0000256" key="1">
    <source>
        <dbReference type="SAM" id="MobiDB-lite"/>
    </source>
</evidence>
<dbReference type="AlphaFoldDB" id="A0A1B0APH9"/>
<protein>
    <submittedName>
        <fullName evidence="2">Uncharacterized protein</fullName>
    </submittedName>
</protein>
<evidence type="ECO:0000313" key="3">
    <source>
        <dbReference type="Proteomes" id="UP000092460"/>
    </source>
</evidence>
<organism evidence="2 3">
    <name type="scientific">Glossina palpalis gambiensis</name>
    <dbReference type="NCBI Taxonomy" id="67801"/>
    <lineage>
        <taxon>Eukaryota</taxon>
        <taxon>Metazoa</taxon>
        <taxon>Ecdysozoa</taxon>
        <taxon>Arthropoda</taxon>
        <taxon>Hexapoda</taxon>
        <taxon>Insecta</taxon>
        <taxon>Pterygota</taxon>
        <taxon>Neoptera</taxon>
        <taxon>Endopterygota</taxon>
        <taxon>Diptera</taxon>
        <taxon>Brachycera</taxon>
        <taxon>Muscomorpha</taxon>
        <taxon>Hippoboscoidea</taxon>
        <taxon>Glossinidae</taxon>
        <taxon>Glossina</taxon>
    </lineage>
</organism>
<sequence>MKHFISTLSGKRSWQYNRLTLLLVTGHQDGLQLMYSYANRVRRFSGDLMRLIKHRRARYDDNVYLLLLIEIKSNQKADSSKQAGKQASVSSENS</sequence>
<dbReference type="Proteomes" id="UP000092460">
    <property type="component" value="Unassembled WGS sequence"/>
</dbReference>
<proteinExistence type="predicted"/>
<dbReference type="EMBL" id="JXJN01001424">
    <property type="status" value="NOT_ANNOTATED_CDS"/>
    <property type="molecule type" value="Genomic_DNA"/>
</dbReference>